<dbReference type="OrthoDB" id="417891at2759"/>
<evidence type="ECO:0000313" key="6">
    <source>
        <dbReference type="Proteomes" id="UP000275078"/>
    </source>
</evidence>
<organism evidence="5 6">
    <name type="scientific">Ascobolus immersus RN42</name>
    <dbReference type="NCBI Taxonomy" id="1160509"/>
    <lineage>
        <taxon>Eukaryota</taxon>
        <taxon>Fungi</taxon>
        <taxon>Dikarya</taxon>
        <taxon>Ascomycota</taxon>
        <taxon>Pezizomycotina</taxon>
        <taxon>Pezizomycetes</taxon>
        <taxon>Pezizales</taxon>
        <taxon>Ascobolaceae</taxon>
        <taxon>Ascobolus</taxon>
    </lineage>
</organism>
<name>A0A3N4HGS2_ASCIM</name>
<dbReference type="PANTHER" id="PTHR42760:SF83">
    <property type="entry name" value="(3R)-3-HYDROXYACYL-COA DEHYDROGENASE"/>
    <property type="match status" value="1"/>
</dbReference>
<dbReference type="GO" id="GO:0006633">
    <property type="term" value="P:fatty acid biosynthetic process"/>
    <property type="evidence" value="ECO:0007669"/>
    <property type="project" value="TreeGrafter"/>
</dbReference>
<gene>
    <name evidence="5" type="ORF">BJ508DRAFT_101669</name>
</gene>
<dbReference type="PANTHER" id="PTHR42760">
    <property type="entry name" value="SHORT-CHAIN DEHYDROGENASES/REDUCTASES FAMILY MEMBER"/>
    <property type="match status" value="1"/>
</dbReference>
<accession>A0A3N4HGS2</accession>
<feature type="compositionally biased region" description="Pro residues" evidence="4">
    <location>
        <begin position="233"/>
        <end position="252"/>
    </location>
</feature>
<dbReference type="FunFam" id="3.40.50.720:FF:000084">
    <property type="entry name" value="Short-chain dehydrogenase reductase"/>
    <property type="match status" value="1"/>
</dbReference>
<dbReference type="PRINTS" id="PR00081">
    <property type="entry name" value="GDHRDH"/>
</dbReference>
<dbReference type="InterPro" id="IPR002347">
    <property type="entry name" value="SDR_fam"/>
</dbReference>
<dbReference type="Gene3D" id="3.40.50.720">
    <property type="entry name" value="NAD(P)-binding Rossmann-like Domain"/>
    <property type="match status" value="1"/>
</dbReference>
<dbReference type="GO" id="GO:0016616">
    <property type="term" value="F:oxidoreductase activity, acting on the CH-OH group of donors, NAD or NADP as acceptor"/>
    <property type="evidence" value="ECO:0007669"/>
    <property type="project" value="TreeGrafter"/>
</dbReference>
<feature type="compositionally biased region" description="Pro residues" evidence="4">
    <location>
        <begin position="188"/>
        <end position="208"/>
    </location>
</feature>
<comment type="similarity">
    <text evidence="1">Belongs to the short-chain dehydrogenases/reductases (SDR) family.</text>
</comment>
<sequence length="702" mass="76687">MKDPKWELDRLEFAPRSSAHKHVQKFERLVNKIWEGQEMDPKYKWDLFASTLERSKGWSNGRGITPGKWIHVIEERAPMSYEQVKIAFLETWGKNDRSKLGHNRESSHESAGDFALVQVTPPNAPYSDQSDSERERSGRGQSLDIQAEEGKIVLSFNQNGKRSSKNPSKITLEFKPEKALPAPKQVEAPPPPPPPPAALPAAPLPPSHPYSDSESEPESMLMEENKQYQRDQPPAPAPPPHMTPPAPYPPTPAAGAAPEAPQAPMAPPPPSHTPQPPPQGHPHYQYYQQPYQTPQGEHPPPLQSNPQTPYQQPPPPPQPQQQQQQPGPDQHPQDRPQYQQHNSYHFPPDRGYTPGPPPDRGYTPGPPPDRGYTPAPELRTPYYDHPAPPKSDRPSYEMDIRKLAPSPGPLLARTPSPVTLPDSTAPPTRPRLLENKVIAITGAGRGIGRALALGFAREGAHIIAHYFNSPTSPNQDDIVALCVEIRSLGQGCTIVFGDISDPKTSETIVRKAVEQYGHLDVAVSNAGVCEYAEMEDVTPDQWLRHVDVNLSGGYFFVQAAAAQMKKQFLAAQAEAAEDGANREPDDASIICISSSGGVSPGRQTHFLPTSAGLQALMRSSAVALGKFGIRCNSILVGVVRTKMVREELKEGGREKVEEGVPLGRLGRAEDVVGPACMLAGEMGRWVTGAEIRVDGGMGVFSG</sequence>
<feature type="compositionally biased region" description="Polar residues" evidence="4">
    <location>
        <begin position="155"/>
        <end position="169"/>
    </location>
</feature>
<feature type="compositionally biased region" description="Pro residues" evidence="4">
    <location>
        <begin position="264"/>
        <end position="280"/>
    </location>
</feature>
<dbReference type="Pfam" id="PF13561">
    <property type="entry name" value="adh_short_C2"/>
    <property type="match status" value="1"/>
</dbReference>
<keyword evidence="3" id="KW-0560">Oxidoreductase</keyword>
<dbReference type="SUPFAM" id="SSF51735">
    <property type="entry name" value="NAD(P)-binding Rossmann-fold domains"/>
    <property type="match status" value="1"/>
</dbReference>
<dbReference type="Proteomes" id="UP000275078">
    <property type="component" value="Unassembled WGS sequence"/>
</dbReference>
<evidence type="ECO:0000256" key="1">
    <source>
        <dbReference type="ARBA" id="ARBA00006484"/>
    </source>
</evidence>
<dbReference type="CDD" id="cd05233">
    <property type="entry name" value="SDR_c"/>
    <property type="match status" value="1"/>
</dbReference>
<evidence type="ECO:0000256" key="3">
    <source>
        <dbReference type="ARBA" id="ARBA00023002"/>
    </source>
</evidence>
<proteinExistence type="inferred from homology"/>
<keyword evidence="6" id="KW-1185">Reference proteome</keyword>
<dbReference type="InterPro" id="IPR036291">
    <property type="entry name" value="NAD(P)-bd_dom_sf"/>
</dbReference>
<feature type="compositionally biased region" description="Low complexity" evidence="4">
    <location>
        <begin position="281"/>
        <end position="295"/>
    </location>
</feature>
<dbReference type="GO" id="GO:0048038">
    <property type="term" value="F:quinone binding"/>
    <property type="evidence" value="ECO:0007669"/>
    <property type="project" value="TreeGrafter"/>
</dbReference>
<protein>
    <submittedName>
        <fullName evidence="5">NAD(P)-binding protein</fullName>
    </submittedName>
</protein>
<feature type="compositionally biased region" description="Pro residues" evidence="4">
    <location>
        <begin position="354"/>
        <end position="369"/>
    </location>
</feature>
<feature type="compositionally biased region" description="Basic and acidic residues" evidence="4">
    <location>
        <begin position="390"/>
        <end position="402"/>
    </location>
</feature>
<evidence type="ECO:0000256" key="4">
    <source>
        <dbReference type="SAM" id="MobiDB-lite"/>
    </source>
</evidence>
<dbReference type="STRING" id="1160509.A0A3N4HGS2"/>
<keyword evidence="2" id="KW-0521">NADP</keyword>
<feature type="compositionally biased region" description="Low complexity" evidence="4">
    <location>
        <begin position="253"/>
        <end position="263"/>
    </location>
</feature>
<dbReference type="AlphaFoldDB" id="A0A3N4HGS2"/>
<feature type="region of interest" description="Disordered" evidence="4">
    <location>
        <begin position="95"/>
        <end position="429"/>
    </location>
</feature>
<feature type="compositionally biased region" description="Basic and acidic residues" evidence="4">
    <location>
        <begin position="95"/>
        <end position="111"/>
    </location>
</feature>
<reference evidence="5 6" key="1">
    <citation type="journal article" date="2018" name="Nat. Ecol. Evol.">
        <title>Pezizomycetes genomes reveal the molecular basis of ectomycorrhizal truffle lifestyle.</title>
        <authorList>
            <person name="Murat C."/>
            <person name="Payen T."/>
            <person name="Noel B."/>
            <person name="Kuo A."/>
            <person name="Morin E."/>
            <person name="Chen J."/>
            <person name="Kohler A."/>
            <person name="Krizsan K."/>
            <person name="Balestrini R."/>
            <person name="Da Silva C."/>
            <person name="Montanini B."/>
            <person name="Hainaut M."/>
            <person name="Levati E."/>
            <person name="Barry K.W."/>
            <person name="Belfiori B."/>
            <person name="Cichocki N."/>
            <person name="Clum A."/>
            <person name="Dockter R.B."/>
            <person name="Fauchery L."/>
            <person name="Guy J."/>
            <person name="Iotti M."/>
            <person name="Le Tacon F."/>
            <person name="Lindquist E.A."/>
            <person name="Lipzen A."/>
            <person name="Malagnac F."/>
            <person name="Mello A."/>
            <person name="Molinier V."/>
            <person name="Miyauchi S."/>
            <person name="Poulain J."/>
            <person name="Riccioni C."/>
            <person name="Rubini A."/>
            <person name="Sitrit Y."/>
            <person name="Splivallo R."/>
            <person name="Traeger S."/>
            <person name="Wang M."/>
            <person name="Zifcakova L."/>
            <person name="Wipf D."/>
            <person name="Zambonelli A."/>
            <person name="Paolocci F."/>
            <person name="Nowrousian M."/>
            <person name="Ottonello S."/>
            <person name="Baldrian P."/>
            <person name="Spatafora J.W."/>
            <person name="Henrissat B."/>
            <person name="Nagy L.G."/>
            <person name="Aury J.M."/>
            <person name="Wincker P."/>
            <person name="Grigoriev I.V."/>
            <person name="Bonfante P."/>
            <person name="Martin F.M."/>
        </authorList>
    </citation>
    <scope>NUCLEOTIDE SEQUENCE [LARGE SCALE GENOMIC DNA]</scope>
    <source>
        <strain evidence="5 6">RN42</strain>
    </source>
</reference>
<evidence type="ECO:0000256" key="2">
    <source>
        <dbReference type="ARBA" id="ARBA00022857"/>
    </source>
</evidence>
<dbReference type="EMBL" id="ML119951">
    <property type="protein sequence ID" value="RPA71270.1"/>
    <property type="molecule type" value="Genomic_DNA"/>
</dbReference>
<feature type="compositionally biased region" description="Low complexity" evidence="4">
    <location>
        <begin position="320"/>
        <end position="330"/>
    </location>
</feature>
<evidence type="ECO:0000313" key="5">
    <source>
        <dbReference type="EMBL" id="RPA71270.1"/>
    </source>
</evidence>